<evidence type="ECO:0000256" key="18">
    <source>
        <dbReference type="SAM" id="Phobius"/>
    </source>
</evidence>
<evidence type="ECO:0000256" key="17">
    <source>
        <dbReference type="ARBA" id="ARBA00025207"/>
    </source>
</evidence>
<dbReference type="Gene3D" id="3.30.565.10">
    <property type="entry name" value="Histidine kinase-like ATPase, C-terminal domain"/>
    <property type="match status" value="1"/>
</dbReference>
<dbReference type="Proteomes" id="UP000595332">
    <property type="component" value="Chromosome"/>
</dbReference>
<evidence type="ECO:0000256" key="16">
    <source>
        <dbReference type="ARBA" id="ARBA00023136"/>
    </source>
</evidence>
<dbReference type="InterPro" id="IPR003594">
    <property type="entry name" value="HATPase_dom"/>
</dbReference>
<dbReference type="EC" id="2.7.13.3" evidence="3"/>
<keyword evidence="11" id="KW-0547">Nucleotide-binding</keyword>
<dbReference type="PRINTS" id="PR00344">
    <property type="entry name" value="BCTRLSENSOR"/>
</dbReference>
<dbReference type="InterPro" id="IPR035965">
    <property type="entry name" value="PAS-like_dom_sf"/>
</dbReference>
<keyword evidence="7" id="KW-0597">Phosphoprotein</keyword>
<keyword evidence="21" id="KW-1185">Reference proteome</keyword>
<dbReference type="InterPro" id="IPR004358">
    <property type="entry name" value="Sig_transdc_His_kin-like_C"/>
</dbReference>
<keyword evidence="14 18" id="KW-1133">Transmembrane helix</keyword>
<reference evidence="20 21" key="1">
    <citation type="journal article" date="2008" name="Int. J. Syst. Evol. Microbiol.">
        <title>Neptunomonas japonica sp. nov., an Osedax japonicus symbiont-like bacterium isolated from sediment adjacent to sperm whale carcasses off Kagoshima, Japan.</title>
        <authorList>
            <person name="Miyazaki M."/>
            <person name="Nogi Y."/>
            <person name="Fujiwara Y."/>
            <person name="Kawato M."/>
            <person name="Kubokawa K."/>
            <person name="Horikoshi K."/>
        </authorList>
    </citation>
    <scope>NUCLEOTIDE SEQUENCE [LARGE SCALE GENOMIC DNA]</scope>
    <source>
        <strain evidence="20 21">JAMM 1380</strain>
    </source>
</reference>
<dbReference type="KEGG" id="njp:NEJAP_3658"/>
<protein>
    <recommendedName>
        <fullName evidence="4">Phosphate regulon sensor protein PhoR</fullName>
        <ecNumber evidence="3">2.7.13.3</ecNumber>
    </recommendedName>
</protein>
<keyword evidence="10 18" id="KW-0812">Transmembrane</keyword>
<dbReference type="GO" id="GO:0016036">
    <property type="term" value="P:cellular response to phosphate starvation"/>
    <property type="evidence" value="ECO:0007669"/>
    <property type="project" value="TreeGrafter"/>
</dbReference>
<evidence type="ECO:0000256" key="10">
    <source>
        <dbReference type="ARBA" id="ARBA00022692"/>
    </source>
</evidence>
<comment type="function">
    <text evidence="17">Member of the two-component regulatory system PhoR/PhoB involved in the phosphate regulon genes expression. PhoR may function as a membrane-associated protein kinase that phosphorylates PhoB in response to environmental signals.</text>
</comment>
<dbReference type="InterPro" id="IPR021766">
    <property type="entry name" value="PhoR_N"/>
</dbReference>
<dbReference type="CDD" id="cd00082">
    <property type="entry name" value="HisKA"/>
    <property type="match status" value="1"/>
</dbReference>
<evidence type="ECO:0000256" key="15">
    <source>
        <dbReference type="ARBA" id="ARBA00023012"/>
    </source>
</evidence>
<keyword evidence="12 20" id="KW-0418">Kinase</keyword>
<dbReference type="EMBL" id="AP014546">
    <property type="protein sequence ID" value="BBB31596.1"/>
    <property type="molecule type" value="Genomic_DNA"/>
</dbReference>
<dbReference type="GO" id="GO:0005524">
    <property type="term" value="F:ATP binding"/>
    <property type="evidence" value="ECO:0007669"/>
    <property type="project" value="UniProtKB-KW"/>
</dbReference>
<evidence type="ECO:0000256" key="14">
    <source>
        <dbReference type="ARBA" id="ARBA00022989"/>
    </source>
</evidence>
<evidence type="ECO:0000256" key="13">
    <source>
        <dbReference type="ARBA" id="ARBA00022840"/>
    </source>
</evidence>
<proteinExistence type="predicted"/>
<dbReference type="SMART" id="SM00388">
    <property type="entry name" value="HisKA"/>
    <property type="match status" value="1"/>
</dbReference>
<feature type="transmembrane region" description="Helical" evidence="18">
    <location>
        <begin position="12"/>
        <end position="43"/>
    </location>
</feature>
<dbReference type="InterPro" id="IPR036890">
    <property type="entry name" value="HATPase_C_sf"/>
</dbReference>
<dbReference type="FunFam" id="3.30.565.10:FF:000032">
    <property type="entry name" value="Phosphate regulon sensor histidine kinase PhoR"/>
    <property type="match status" value="1"/>
</dbReference>
<dbReference type="PANTHER" id="PTHR45453:SF1">
    <property type="entry name" value="PHOSPHATE REGULON SENSOR PROTEIN PHOR"/>
    <property type="match status" value="1"/>
</dbReference>
<dbReference type="InterPro" id="IPR005467">
    <property type="entry name" value="His_kinase_dom"/>
</dbReference>
<keyword evidence="13" id="KW-0067">ATP-binding</keyword>
<evidence type="ECO:0000259" key="19">
    <source>
        <dbReference type="PROSITE" id="PS50109"/>
    </source>
</evidence>
<evidence type="ECO:0000256" key="6">
    <source>
        <dbReference type="ARBA" id="ARBA00022475"/>
    </source>
</evidence>
<keyword evidence="5" id="KW-0813">Transport</keyword>
<dbReference type="RefSeq" id="WP_201348654.1">
    <property type="nucleotide sequence ID" value="NZ_AP014546.1"/>
</dbReference>
<organism evidence="20 21">
    <name type="scientific">Neptunomonas japonica JAMM 1380</name>
    <dbReference type="NCBI Taxonomy" id="1441457"/>
    <lineage>
        <taxon>Bacteria</taxon>
        <taxon>Pseudomonadati</taxon>
        <taxon>Pseudomonadota</taxon>
        <taxon>Gammaproteobacteria</taxon>
        <taxon>Oceanospirillales</taxon>
        <taxon>Oceanospirillaceae</taxon>
        <taxon>Neptunomonas</taxon>
    </lineage>
</organism>
<dbReference type="Pfam" id="PF00512">
    <property type="entry name" value="HisKA"/>
    <property type="match status" value="1"/>
</dbReference>
<evidence type="ECO:0000313" key="20">
    <source>
        <dbReference type="EMBL" id="BBB31596.1"/>
    </source>
</evidence>
<dbReference type="GO" id="GO:0005886">
    <property type="term" value="C:plasma membrane"/>
    <property type="evidence" value="ECO:0007669"/>
    <property type="project" value="UniProtKB-SubCell"/>
</dbReference>
<evidence type="ECO:0000256" key="3">
    <source>
        <dbReference type="ARBA" id="ARBA00012438"/>
    </source>
</evidence>
<dbReference type="InterPro" id="IPR003661">
    <property type="entry name" value="HisK_dim/P_dom"/>
</dbReference>
<gene>
    <name evidence="20" type="primary">phoR</name>
    <name evidence="20" type="ORF">NEJAP_3658</name>
</gene>
<accession>A0A7R6PM04</accession>
<evidence type="ECO:0000256" key="9">
    <source>
        <dbReference type="ARBA" id="ARBA00022679"/>
    </source>
</evidence>
<feature type="domain" description="Histidine kinase" evidence="19">
    <location>
        <begin position="209"/>
        <end position="426"/>
    </location>
</feature>
<evidence type="ECO:0000256" key="7">
    <source>
        <dbReference type="ARBA" id="ARBA00022553"/>
    </source>
</evidence>
<dbReference type="InterPro" id="IPR014310">
    <property type="entry name" value="Sig_transdc_His_kinase_PhoR"/>
</dbReference>
<keyword evidence="8" id="KW-0592">Phosphate transport</keyword>
<keyword evidence="6" id="KW-1003">Cell membrane</keyword>
<dbReference type="GO" id="GO:0006817">
    <property type="term" value="P:phosphate ion transport"/>
    <property type="evidence" value="ECO:0007669"/>
    <property type="project" value="UniProtKB-KW"/>
</dbReference>
<evidence type="ECO:0000256" key="12">
    <source>
        <dbReference type="ARBA" id="ARBA00022777"/>
    </source>
</evidence>
<dbReference type="FunFam" id="1.10.287.130:FF:000001">
    <property type="entry name" value="Two-component sensor histidine kinase"/>
    <property type="match status" value="1"/>
</dbReference>
<dbReference type="SUPFAM" id="SSF47384">
    <property type="entry name" value="Homodimeric domain of signal transducing histidine kinase"/>
    <property type="match status" value="1"/>
</dbReference>
<dbReference type="PROSITE" id="PS50109">
    <property type="entry name" value="HIS_KIN"/>
    <property type="match status" value="1"/>
</dbReference>
<keyword evidence="16 18" id="KW-0472">Membrane</keyword>
<dbReference type="NCBIfam" id="NF008235">
    <property type="entry name" value="PRK11006.1"/>
    <property type="match status" value="1"/>
</dbReference>
<evidence type="ECO:0000313" key="21">
    <source>
        <dbReference type="Proteomes" id="UP000595332"/>
    </source>
</evidence>
<dbReference type="NCBIfam" id="TIGR02966">
    <property type="entry name" value="phoR_proteo"/>
    <property type="match status" value="1"/>
</dbReference>
<dbReference type="GO" id="GO:0000155">
    <property type="term" value="F:phosphorelay sensor kinase activity"/>
    <property type="evidence" value="ECO:0007669"/>
    <property type="project" value="InterPro"/>
</dbReference>
<keyword evidence="15" id="KW-0902">Two-component regulatory system</keyword>
<dbReference type="Gene3D" id="3.30.450.20">
    <property type="entry name" value="PAS domain"/>
    <property type="match status" value="1"/>
</dbReference>
<evidence type="ECO:0000256" key="4">
    <source>
        <dbReference type="ARBA" id="ARBA00019665"/>
    </source>
</evidence>
<dbReference type="AlphaFoldDB" id="A0A7R6PM04"/>
<sequence>MQNSPHASFGNLIIIAFISATIGLLIGYLSWGLVVGLSIWCILQIRQTEKLRTWLQRSDTIPPEAQGAWGDIFDDLARIQKRQQGKTKQLKDIIVRFQQSSSALADAFVIIDQHNNLEWWNLSADRLLGLKASADRGKPVINLLRDPRFIRYFRKGNYEDPLQLPSPVLNDTVLQYQITEFGFGDRLLVARDITQLVRLEQTRQDFVANASHELRTPLTVIRGYLETFLDQELPKPLTRAMNQMQIQASRMESLVADLLFLSRLEASQHIPDENPIRIQEMLHSIQQDALILARSQNKTHEITLNIDTEYDLLGQPQELHSAFSNLIFNAVRYSPQKGEINIQWWVDQEGGHFAVQDNGLGIESIHLSRLTERFYRVDEGRSSSTGGTGLGLAIVKHALHRHGAKLTIESQLGKGSLFSCHFPLDMLDKVKPLESIV</sequence>
<dbReference type="GO" id="GO:0004721">
    <property type="term" value="F:phosphoprotein phosphatase activity"/>
    <property type="evidence" value="ECO:0007669"/>
    <property type="project" value="InterPro"/>
</dbReference>
<evidence type="ECO:0000256" key="8">
    <source>
        <dbReference type="ARBA" id="ARBA00022592"/>
    </source>
</evidence>
<comment type="catalytic activity">
    <reaction evidence="1">
        <text>ATP + protein L-histidine = ADP + protein N-phospho-L-histidine.</text>
        <dbReference type="EC" id="2.7.13.3"/>
    </reaction>
</comment>
<keyword evidence="9 20" id="KW-0808">Transferase</keyword>
<dbReference type="SMART" id="SM00387">
    <property type="entry name" value="HATPase_c"/>
    <property type="match status" value="1"/>
</dbReference>
<dbReference type="SUPFAM" id="SSF55874">
    <property type="entry name" value="ATPase domain of HSP90 chaperone/DNA topoisomerase II/histidine kinase"/>
    <property type="match status" value="1"/>
</dbReference>
<name>A0A7R6PM04_9GAMM</name>
<evidence type="ECO:0000256" key="11">
    <source>
        <dbReference type="ARBA" id="ARBA00022741"/>
    </source>
</evidence>
<comment type="subcellular location">
    <subcellularLocation>
        <location evidence="2">Cell membrane</location>
    </subcellularLocation>
</comment>
<evidence type="ECO:0000256" key="2">
    <source>
        <dbReference type="ARBA" id="ARBA00004236"/>
    </source>
</evidence>
<dbReference type="Pfam" id="PF11808">
    <property type="entry name" value="PhoR"/>
    <property type="match status" value="1"/>
</dbReference>
<dbReference type="PANTHER" id="PTHR45453">
    <property type="entry name" value="PHOSPHATE REGULON SENSOR PROTEIN PHOR"/>
    <property type="match status" value="1"/>
</dbReference>
<dbReference type="Gene3D" id="1.10.287.130">
    <property type="match status" value="1"/>
</dbReference>
<dbReference type="InterPro" id="IPR036097">
    <property type="entry name" value="HisK_dim/P_sf"/>
</dbReference>
<evidence type="ECO:0000256" key="1">
    <source>
        <dbReference type="ARBA" id="ARBA00000085"/>
    </source>
</evidence>
<evidence type="ECO:0000256" key="5">
    <source>
        <dbReference type="ARBA" id="ARBA00022448"/>
    </source>
</evidence>
<dbReference type="SUPFAM" id="SSF55785">
    <property type="entry name" value="PYP-like sensor domain (PAS domain)"/>
    <property type="match status" value="1"/>
</dbReference>
<dbReference type="Pfam" id="PF02518">
    <property type="entry name" value="HATPase_c"/>
    <property type="match status" value="1"/>
</dbReference>
<dbReference type="InterPro" id="IPR050351">
    <property type="entry name" value="BphY/WalK/GraS-like"/>
</dbReference>